<feature type="domain" description="HTH cro/C1-type" evidence="5">
    <location>
        <begin position="17"/>
        <end position="60"/>
    </location>
</feature>
<evidence type="ECO:0000313" key="6">
    <source>
        <dbReference type="EMBL" id="NIH57617.1"/>
    </source>
</evidence>
<evidence type="ECO:0000256" key="1">
    <source>
        <dbReference type="ARBA" id="ARBA00023015"/>
    </source>
</evidence>
<keyword evidence="7" id="KW-1185">Reference proteome</keyword>
<dbReference type="InterPro" id="IPR000843">
    <property type="entry name" value="HTH_LacI"/>
</dbReference>
<dbReference type="InterPro" id="IPR028082">
    <property type="entry name" value="Peripla_BP_I"/>
</dbReference>
<sequence length="283" mass="30128">MTDAGPGVRQPQRTTTSIADVAKLAGVSNQTVSRVARGEDTVRPETALRVREAMHKLNYVPNRAARALRSGRSHTIGIIAHRISRTGEAHIVQSVIDAAREAGYSVTLVDAPSTSPIDLNTAMGHVGQAVDGIVLVTLETAEPSGITLPRDLPTVVGDFRWAGSHTAIGSDQADGTRQAVEHLLGLGHRTVHHLRGPSTSVQSTAREDAWRATLRLAGREIPEPLTGDWSPASGYLAGRRIARDPSVTAVFSANDEMALGMLRALHEAGRRVPRTCRSSASTT</sequence>
<dbReference type="PANTHER" id="PTHR30146:SF153">
    <property type="entry name" value="LACTOSE OPERON REPRESSOR"/>
    <property type="match status" value="1"/>
</dbReference>
<keyword evidence="2 6" id="KW-0238">DNA-binding</keyword>
<evidence type="ECO:0000259" key="5">
    <source>
        <dbReference type="PROSITE" id="PS50943"/>
    </source>
</evidence>
<comment type="caution">
    <text evidence="6">The sequence shown here is derived from an EMBL/GenBank/DDBJ whole genome shotgun (WGS) entry which is preliminary data.</text>
</comment>
<dbReference type="GO" id="GO:0003677">
    <property type="term" value="F:DNA binding"/>
    <property type="evidence" value="ECO:0007669"/>
    <property type="project" value="UniProtKB-KW"/>
</dbReference>
<dbReference type="PROSITE" id="PS50943">
    <property type="entry name" value="HTH_CROC1"/>
    <property type="match status" value="1"/>
</dbReference>
<accession>A0ABX0SGT7</accession>
<evidence type="ECO:0000259" key="4">
    <source>
        <dbReference type="PROSITE" id="PS50932"/>
    </source>
</evidence>
<dbReference type="SUPFAM" id="SSF47413">
    <property type="entry name" value="lambda repressor-like DNA-binding domains"/>
    <property type="match status" value="1"/>
</dbReference>
<evidence type="ECO:0000256" key="3">
    <source>
        <dbReference type="ARBA" id="ARBA00023163"/>
    </source>
</evidence>
<dbReference type="EMBL" id="JAAMOZ010000001">
    <property type="protein sequence ID" value="NIH57617.1"/>
    <property type="molecule type" value="Genomic_DNA"/>
</dbReference>
<evidence type="ECO:0000256" key="2">
    <source>
        <dbReference type="ARBA" id="ARBA00023125"/>
    </source>
</evidence>
<organism evidence="6 7">
    <name type="scientific">Brooklawnia cerclae</name>
    <dbReference type="NCBI Taxonomy" id="349934"/>
    <lineage>
        <taxon>Bacteria</taxon>
        <taxon>Bacillati</taxon>
        <taxon>Actinomycetota</taxon>
        <taxon>Actinomycetes</taxon>
        <taxon>Propionibacteriales</taxon>
        <taxon>Propionibacteriaceae</taxon>
        <taxon>Brooklawnia</taxon>
    </lineage>
</organism>
<dbReference type="RefSeq" id="WP_424945225.1">
    <property type="nucleotide sequence ID" value="NZ_JAAMOZ010000001.1"/>
</dbReference>
<dbReference type="InterPro" id="IPR046335">
    <property type="entry name" value="LacI/GalR-like_sensor"/>
</dbReference>
<keyword evidence="1" id="KW-0805">Transcription regulation</keyword>
<dbReference type="SMART" id="SM00354">
    <property type="entry name" value="HTH_LACI"/>
    <property type="match status" value="1"/>
</dbReference>
<dbReference type="Gene3D" id="1.10.260.40">
    <property type="entry name" value="lambda repressor-like DNA-binding domains"/>
    <property type="match status" value="1"/>
</dbReference>
<dbReference type="InterPro" id="IPR001387">
    <property type="entry name" value="Cro/C1-type_HTH"/>
</dbReference>
<dbReference type="InterPro" id="IPR010982">
    <property type="entry name" value="Lambda_DNA-bd_dom_sf"/>
</dbReference>
<dbReference type="PANTHER" id="PTHR30146">
    <property type="entry name" value="LACI-RELATED TRANSCRIPTIONAL REPRESSOR"/>
    <property type="match status" value="1"/>
</dbReference>
<keyword evidence="3" id="KW-0804">Transcription</keyword>
<proteinExistence type="predicted"/>
<dbReference type="Pfam" id="PF00356">
    <property type="entry name" value="LacI"/>
    <property type="match status" value="1"/>
</dbReference>
<dbReference type="Gene3D" id="3.40.50.2300">
    <property type="match status" value="2"/>
</dbReference>
<dbReference type="CDD" id="cd01392">
    <property type="entry name" value="HTH_LacI"/>
    <property type="match status" value="1"/>
</dbReference>
<dbReference type="Pfam" id="PF13377">
    <property type="entry name" value="Peripla_BP_3"/>
    <property type="match status" value="1"/>
</dbReference>
<name>A0ABX0SGT7_9ACTN</name>
<feature type="domain" description="HTH lacI-type" evidence="4">
    <location>
        <begin position="16"/>
        <end position="70"/>
    </location>
</feature>
<dbReference type="SUPFAM" id="SSF53822">
    <property type="entry name" value="Periplasmic binding protein-like I"/>
    <property type="match status" value="1"/>
</dbReference>
<dbReference type="PROSITE" id="PS50932">
    <property type="entry name" value="HTH_LACI_2"/>
    <property type="match status" value="1"/>
</dbReference>
<gene>
    <name evidence="6" type="ORF">FB473_002262</name>
</gene>
<reference evidence="6 7" key="1">
    <citation type="submission" date="2020-02" db="EMBL/GenBank/DDBJ databases">
        <title>Sequencing the genomes of 1000 actinobacteria strains.</title>
        <authorList>
            <person name="Klenk H.-P."/>
        </authorList>
    </citation>
    <scope>NUCLEOTIDE SEQUENCE [LARGE SCALE GENOMIC DNA]</scope>
    <source>
        <strain evidence="6 7">DSM 19609</strain>
    </source>
</reference>
<dbReference type="Proteomes" id="UP000749311">
    <property type="component" value="Unassembled WGS sequence"/>
</dbReference>
<protein>
    <submittedName>
        <fullName evidence="6">DNA-binding LacI/PurR family transcriptional regulator</fullName>
    </submittedName>
</protein>
<evidence type="ECO:0000313" key="7">
    <source>
        <dbReference type="Proteomes" id="UP000749311"/>
    </source>
</evidence>